<gene>
    <name evidence="3" type="ORF">GP475_03995</name>
</gene>
<evidence type="ECO:0000256" key="1">
    <source>
        <dbReference type="SAM" id="SignalP"/>
    </source>
</evidence>
<feature type="signal peptide" evidence="1">
    <location>
        <begin position="1"/>
        <end position="24"/>
    </location>
</feature>
<evidence type="ECO:0000259" key="2">
    <source>
        <dbReference type="Pfam" id="PF04069"/>
    </source>
</evidence>
<evidence type="ECO:0000313" key="3">
    <source>
        <dbReference type="EMBL" id="QNQ89901.1"/>
    </source>
</evidence>
<organism evidence="3 4">
    <name type="scientific">Corynebacterium poyangense</name>
    <dbReference type="NCBI Taxonomy" id="2684405"/>
    <lineage>
        <taxon>Bacteria</taxon>
        <taxon>Bacillati</taxon>
        <taxon>Actinomycetota</taxon>
        <taxon>Actinomycetes</taxon>
        <taxon>Mycobacteriales</taxon>
        <taxon>Corynebacteriaceae</taxon>
        <taxon>Corynebacterium</taxon>
    </lineage>
</organism>
<dbReference type="GO" id="GO:0022857">
    <property type="term" value="F:transmembrane transporter activity"/>
    <property type="evidence" value="ECO:0007669"/>
    <property type="project" value="InterPro"/>
</dbReference>
<name>A0A7H0SMX6_9CORY</name>
<evidence type="ECO:0000313" key="4">
    <source>
        <dbReference type="Proteomes" id="UP000516320"/>
    </source>
</evidence>
<dbReference type="Gene3D" id="3.40.190.10">
    <property type="entry name" value="Periplasmic binding protein-like II"/>
    <property type="match status" value="1"/>
</dbReference>
<dbReference type="RefSeq" id="WP_187975358.1">
    <property type="nucleotide sequence ID" value="NZ_CP046884.1"/>
</dbReference>
<dbReference type="SUPFAM" id="SSF53850">
    <property type="entry name" value="Periplasmic binding protein-like II"/>
    <property type="match status" value="1"/>
</dbReference>
<sequence length="308" mass="33654">MRKHPFLSAFCLLLSLVLSSCSSAHPFSGSVTNSNAIVVGSQDYFSNEIIAEIFAQSLENAGYSVDRDFRIGQREAYLPEIEAGNIDLFPEYSGNLLQYWDPTASVGDAQEVNNQLRRRTPAGISILNQAEATDEDVYVMTRHHAEELGVKSLADLARLPRTWHLGGPYELKERDYGPQGLASVYHAQVELSPIEDAGGPLTIKALSDGTVDIARMSSSSPAIADNDLLVLADPERLLPASHVVPLVSDKVDPRAREIINDLMARFHQEDIVALNRASVEQQKAAATIAQQWLAGQITSGAEEKNRTS</sequence>
<dbReference type="KEGG" id="cpoy:GP475_03995"/>
<dbReference type="InterPro" id="IPR007210">
    <property type="entry name" value="ABC_Gly_betaine_transp_sub-bd"/>
</dbReference>
<protein>
    <submittedName>
        <fullName evidence="3">Glycine/betaine ABC transporter</fullName>
    </submittedName>
</protein>
<dbReference type="Proteomes" id="UP000516320">
    <property type="component" value="Chromosome"/>
</dbReference>
<dbReference type="Gene3D" id="3.40.190.120">
    <property type="entry name" value="Osmoprotection protein (prox), domain 2"/>
    <property type="match status" value="1"/>
</dbReference>
<feature type="chain" id="PRO_5038952307" evidence="1">
    <location>
        <begin position="25"/>
        <end position="308"/>
    </location>
</feature>
<dbReference type="CDD" id="cd13606">
    <property type="entry name" value="PBP2_ProX_like"/>
    <property type="match status" value="1"/>
</dbReference>
<accession>A0A7H0SMX6</accession>
<dbReference type="PROSITE" id="PS51257">
    <property type="entry name" value="PROKAR_LIPOPROTEIN"/>
    <property type="match status" value="1"/>
</dbReference>
<keyword evidence="1" id="KW-0732">Signal</keyword>
<proteinExistence type="predicted"/>
<keyword evidence="4" id="KW-1185">Reference proteome</keyword>
<reference evidence="3 4" key="1">
    <citation type="submission" date="2019-12" db="EMBL/GenBank/DDBJ databases">
        <title>Corynebacterium sp. nov., isolated from feces of the Anser Albifrons in China.</title>
        <authorList>
            <person name="Liu Q."/>
        </authorList>
    </citation>
    <scope>NUCLEOTIDE SEQUENCE [LARGE SCALE GENOMIC DNA]</scope>
    <source>
        <strain evidence="3 4">4H37-19</strain>
    </source>
</reference>
<dbReference type="GO" id="GO:0043190">
    <property type="term" value="C:ATP-binding cassette (ABC) transporter complex"/>
    <property type="evidence" value="ECO:0007669"/>
    <property type="project" value="InterPro"/>
</dbReference>
<feature type="domain" description="ABC-type glycine betaine transport system substrate-binding" evidence="2">
    <location>
        <begin position="36"/>
        <end position="294"/>
    </location>
</feature>
<dbReference type="AlphaFoldDB" id="A0A7H0SMX6"/>
<dbReference type="EMBL" id="CP046884">
    <property type="protein sequence ID" value="QNQ89901.1"/>
    <property type="molecule type" value="Genomic_DNA"/>
</dbReference>
<dbReference type="Pfam" id="PF04069">
    <property type="entry name" value="OpuAC"/>
    <property type="match status" value="1"/>
</dbReference>